<accession>A0A413T4Q6</accession>
<organism evidence="5 6">
    <name type="scientific">Phocaeicola coprophilus</name>
    <dbReference type="NCBI Taxonomy" id="387090"/>
    <lineage>
        <taxon>Bacteria</taxon>
        <taxon>Pseudomonadati</taxon>
        <taxon>Bacteroidota</taxon>
        <taxon>Bacteroidia</taxon>
        <taxon>Bacteroidales</taxon>
        <taxon>Bacteroidaceae</taxon>
        <taxon>Phocaeicola</taxon>
    </lineage>
</organism>
<feature type="domain" description="Carbohydrate kinase PfkB" evidence="4">
    <location>
        <begin position="52"/>
        <end position="312"/>
    </location>
</feature>
<comment type="caution">
    <text evidence="5">The sequence shown here is derived from an EMBL/GenBank/DDBJ whole genome shotgun (WGS) entry which is preliminary data.</text>
</comment>
<dbReference type="InterPro" id="IPR011611">
    <property type="entry name" value="PfkB_dom"/>
</dbReference>
<dbReference type="InterPro" id="IPR029056">
    <property type="entry name" value="Ribokinase-like"/>
</dbReference>
<evidence type="ECO:0000256" key="3">
    <source>
        <dbReference type="ARBA" id="ARBA00022777"/>
    </source>
</evidence>
<dbReference type="PANTHER" id="PTHR43320:SF3">
    <property type="entry name" value="CARBOHYDRATE KINASE PFKB DOMAIN-CONTAINING PROTEIN"/>
    <property type="match status" value="1"/>
</dbReference>
<dbReference type="InterPro" id="IPR002173">
    <property type="entry name" value="Carboh/pur_kinase_PfkB_CS"/>
</dbReference>
<evidence type="ECO:0000256" key="2">
    <source>
        <dbReference type="ARBA" id="ARBA00022679"/>
    </source>
</evidence>
<evidence type="ECO:0000313" key="6">
    <source>
        <dbReference type="Proteomes" id="UP000283855"/>
    </source>
</evidence>
<dbReference type="CDD" id="cd01168">
    <property type="entry name" value="adenosine_kinase"/>
    <property type="match status" value="1"/>
</dbReference>
<dbReference type="RefSeq" id="WP_022276831.1">
    <property type="nucleotide sequence ID" value="NZ_CABJGD010000002.1"/>
</dbReference>
<protein>
    <submittedName>
        <fullName evidence="5">Adenosine kinase</fullName>
    </submittedName>
</protein>
<dbReference type="Proteomes" id="UP000283855">
    <property type="component" value="Unassembled WGS sequence"/>
</dbReference>
<dbReference type="PANTHER" id="PTHR43320">
    <property type="entry name" value="SUGAR KINASE"/>
    <property type="match status" value="1"/>
</dbReference>
<dbReference type="EMBL" id="QSFT01000002">
    <property type="protein sequence ID" value="RHA78693.1"/>
    <property type="molecule type" value="Genomic_DNA"/>
</dbReference>
<dbReference type="InterPro" id="IPR052700">
    <property type="entry name" value="Carb_kinase_PfkB-like"/>
</dbReference>
<comment type="similarity">
    <text evidence="1">Belongs to the carbohydrate kinase PfkB family.</text>
</comment>
<dbReference type="SUPFAM" id="SSF53613">
    <property type="entry name" value="Ribokinase-like"/>
    <property type="match status" value="1"/>
</dbReference>
<sequence>MDKIIGIGNALVDILAVIEDDALLESMNLPKGSMQLIGKDTLLKIQDLFSRMKTHCATGGSAGNTISALAHLGAAPGFIGKIGTDEYGMFFRKHLQQMKVETRLLECALPSGIASTFISPDGERTFGTYLGAASTLQAEELMPEMFAGYSYLYVEGYLLQNHELIERAMRLAKEAGLQVCLDMASYNIVEAGRDFFDHLITQYVDVVFANESEARAYTGKEPHEALEEIASQCSIAIVKIGKEGSLIRKGTQCLQAAPVTVTNVVDTTGAGDFYAAGFLYGLTNGYSLEKCARIATILSSHVIQVVGTELSETKWDEIKLNIDTVLQA</sequence>
<proteinExistence type="inferred from homology"/>
<keyword evidence="2" id="KW-0808">Transferase</keyword>
<evidence type="ECO:0000313" key="5">
    <source>
        <dbReference type="EMBL" id="RHA78693.1"/>
    </source>
</evidence>
<dbReference type="GO" id="GO:0016301">
    <property type="term" value="F:kinase activity"/>
    <property type="evidence" value="ECO:0007669"/>
    <property type="project" value="UniProtKB-KW"/>
</dbReference>
<evidence type="ECO:0000259" key="4">
    <source>
        <dbReference type="Pfam" id="PF00294"/>
    </source>
</evidence>
<dbReference type="Pfam" id="PF00294">
    <property type="entry name" value="PfkB"/>
    <property type="match status" value="1"/>
</dbReference>
<dbReference type="PROSITE" id="PS00584">
    <property type="entry name" value="PFKB_KINASES_2"/>
    <property type="match status" value="1"/>
</dbReference>
<dbReference type="Gene3D" id="3.40.1190.20">
    <property type="match status" value="1"/>
</dbReference>
<dbReference type="AlphaFoldDB" id="A0A413T4Q6"/>
<reference evidence="5 6" key="1">
    <citation type="submission" date="2018-08" db="EMBL/GenBank/DDBJ databases">
        <title>A genome reference for cultivated species of the human gut microbiota.</title>
        <authorList>
            <person name="Zou Y."/>
            <person name="Xue W."/>
            <person name="Luo G."/>
        </authorList>
    </citation>
    <scope>NUCLEOTIDE SEQUENCE [LARGE SCALE GENOMIC DNA]</scope>
    <source>
        <strain evidence="5 6">AM42-38</strain>
    </source>
</reference>
<gene>
    <name evidence="5" type="ORF">DW921_01750</name>
</gene>
<name>A0A413T4Q6_9BACT</name>
<evidence type="ECO:0000256" key="1">
    <source>
        <dbReference type="ARBA" id="ARBA00010688"/>
    </source>
</evidence>
<keyword evidence="3 5" id="KW-0418">Kinase</keyword>